<dbReference type="AlphaFoldDB" id="A0AAV8X2G9"/>
<gene>
    <name evidence="1" type="ORF">NQ314_014576</name>
</gene>
<protein>
    <recommendedName>
        <fullName evidence="3">CCHC-type domain-containing protein</fullName>
    </recommendedName>
</protein>
<organism evidence="1 2">
    <name type="scientific">Rhamnusium bicolor</name>
    <dbReference type="NCBI Taxonomy" id="1586634"/>
    <lineage>
        <taxon>Eukaryota</taxon>
        <taxon>Metazoa</taxon>
        <taxon>Ecdysozoa</taxon>
        <taxon>Arthropoda</taxon>
        <taxon>Hexapoda</taxon>
        <taxon>Insecta</taxon>
        <taxon>Pterygota</taxon>
        <taxon>Neoptera</taxon>
        <taxon>Endopterygota</taxon>
        <taxon>Coleoptera</taxon>
        <taxon>Polyphaga</taxon>
        <taxon>Cucujiformia</taxon>
        <taxon>Chrysomeloidea</taxon>
        <taxon>Cerambycidae</taxon>
        <taxon>Lepturinae</taxon>
        <taxon>Rhagiini</taxon>
        <taxon>Rhamnusium</taxon>
    </lineage>
</organism>
<dbReference type="Proteomes" id="UP001162156">
    <property type="component" value="Unassembled WGS sequence"/>
</dbReference>
<dbReference type="InterPro" id="IPR036875">
    <property type="entry name" value="Znf_CCHC_sf"/>
</dbReference>
<dbReference type="GO" id="GO:0008270">
    <property type="term" value="F:zinc ion binding"/>
    <property type="evidence" value="ECO:0007669"/>
    <property type="project" value="InterPro"/>
</dbReference>
<evidence type="ECO:0008006" key="3">
    <source>
        <dbReference type="Google" id="ProtNLM"/>
    </source>
</evidence>
<comment type="caution">
    <text evidence="1">The sequence shown here is derived from an EMBL/GenBank/DDBJ whole genome shotgun (WGS) entry which is preliminary data.</text>
</comment>
<dbReference type="Gene3D" id="4.10.60.10">
    <property type="entry name" value="Zinc finger, CCHC-type"/>
    <property type="match status" value="1"/>
</dbReference>
<dbReference type="GO" id="GO:0003676">
    <property type="term" value="F:nucleic acid binding"/>
    <property type="evidence" value="ECO:0007669"/>
    <property type="project" value="InterPro"/>
</dbReference>
<dbReference type="SUPFAM" id="SSF57756">
    <property type="entry name" value="Retrovirus zinc finger-like domains"/>
    <property type="match status" value="1"/>
</dbReference>
<dbReference type="EMBL" id="JANEYF010004010">
    <property type="protein sequence ID" value="KAJ8932585.1"/>
    <property type="molecule type" value="Genomic_DNA"/>
</dbReference>
<reference evidence="1" key="1">
    <citation type="journal article" date="2023" name="Insect Mol. Biol.">
        <title>Genome sequencing provides insights into the evolution of gene families encoding plant cell wall-degrading enzymes in longhorned beetles.</title>
        <authorList>
            <person name="Shin N.R."/>
            <person name="Okamura Y."/>
            <person name="Kirsch R."/>
            <person name="Pauchet Y."/>
        </authorList>
    </citation>
    <scope>NUCLEOTIDE SEQUENCE</scope>
    <source>
        <strain evidence="1">RBIC_L_NR</strain>
    </source>
</reference>
<keyword evidence="2" id="KW-1185">Reference proteome</keyword>
<evidence type="ECO:0000313" key="2">
    <source>
        <dbReference type="Proteomes" id="UP001162156"/>
    </source>
</evidence>
<sequence length="170" mass="19219">MENIFECLSEKPSEDRKLRTLMATDLPHYQSHLALQNVSTVSRLVEICRALKNSEKAKKSFKPPPRKQISTLEPGLDYNPTLDIMPADTSSRDTNREIFFGRSNPSSRSHPSGFRQVSALHCWQRNEAGHIKRDCPKKSNGPTCYGCGKKNVIRPNCSKCSNNMRLGNNQ</sequence>
<name>A0AAV8X2G9_9CUCU</name>
<evidence type="ECO:0000313" key="1">
    <source>
        <dbReference type="EMBL" id="KAJ8932585.1"/>
    </source>
</evidence>
<accession>A0AAV8X2G9</accession>
<proteinExistence type="predicted"/>